<dbReference type="PROSITE" id="PS51257">
    <property type="entry name" value="PROKAR_LIPOPROTEIN"/>
    <property type="match status" value="1"/>
</dbReference>
<dbReference type="RefSeq" id="WP_002691415.1">
    <property type="nucleotide sequence ID" value="NZ_CM001797.1"/>
</dbReference>
<evidence type="ECO:0008006" key="3">
    <source>
        <dbReference type="Google" id="ProtNLM"/>
    </source>
</evidence>
<keyword evidence="1" id="KW-0732">Signal</keyword>
<dbReference type="Pfam" id="PF11369">
    <property type="entry name" value="DUF3160"/>
    <property type="match status" value="1"/>
</dbReference>
<evidence type="ECO:0000256" key="1">
    <source>
        <dbReference type="SAM" id="SignalP"/>
    </source>
</evidence>
<evidence type="ECO:0000313" key="2">
    <source>
        <dbReference type="EMBL" id="EMB23797.1"/>
    </source>
</evidence>
<comment type="caution">
    <text evidence="2">The sequence shown here is derived from an EMBL/GenBank/DDBJ whole genome shotgun (WGS) entry which is preliminary data.</text>
</comment>
<dbReference type="Proteomes" id="UP000011701">
    <property type="component" value="Chromosome"/>
</dbReference>
<accession>A0A0F6MRD1</accession>
<dbReference type="InterPro" id="IPR022601">
    <property type="entry name" value="DUF3160"/>
</dbReference>
<dbReference type="PATRIC" id="fig|999434.4.peg.974"/>
<dbReference type="HOGENOM" id="CLU_318290_0_0_12"/>
<gene>
    <name evidence="2" type="ORF">HMPREF9723_00935</name>
</gene>
<dbReference type="AlphaFoldDB" id="A0A0F6MRD1"/>
<protein>
    <recommendedName>
        <fullName evidence="3">Lipoprotein</fullName>
    </recommendedName>
</protein>
<name>A0A0F6MRD1_TREDN</name>
<proteinExistence type="predicted"/>
<sequence length="932" mass="105976">MFQLKKNGFIFAAVLAVLLFFSCSAKEENKAAVNTAEPNESDIEDIAEVSEAEEHEENLLAEEYLKKIMYNNFLNVGLGKKLNTHSAHQKYLKDKLVFKAFPFNKVQEGTTAVVGSDLCLFYPNAELKSQEDLKKLPAGIPVPFGTVLNIEKEPVRLPFDADDEFDFGVFKFQENQNYFYQTTWNGEKGLVFGADLAGIGNDLKINQVISMRYLTNGAPKEFYTVFGYEFLSKAHQAVLERDRLIFEKVKPDEYDLHMMSADDMIALYRNHYGYHYESYEDSYDPSFLGNDGSTLFITTDLMAHAKHLFFDRTLQNIEENFFVPRLLELVTAFDDSLNNINKKGFPTARPETLEKAKLYFQTARALLELAPEAVTEKNEYGSEETVYKEPNKDEILSKYPKTVSEEIDLIDNAQGPAPSPLFTFEDGTYTKEDYSQYKPRGHYTKNGILSAYFRAMMWFGHVHFLIADKGPEVLAQDGTTASDAYELTLHMEPIALLITELVKNDEELYKKWSALFDPITDLIGLSDDLSFKEVLPLWESYDVKNFKKWASDKNNLVAFIKSAHEKLRPPAIAGSSVFYTASEGSDEERKPPMGWRLFGQRFTLDSYIHSLVSSPRLYGRSHVKGLDIMKALGSKSADLLLQKDYSDFPDLKTILDKIEKEAVSSPDKILGKTYYGKTLNEIGLQARFEQGSGFYFTESLAWSVKSLLSAHGTWAELRHDTILYTKQAFAELGGGPSADLTYRVKKIPDPVHYIEPNLAFWKNAASSVDVLINALKPYKLIDEKNLQKLEMLKDAALHAADIVKLEIADKPVPEKDLKWISLMPGFLARILMPSINAVVEPEQLRMALVADVFTNGEEGFVLETAVGIPYRIYVPLNDAQGGKRIAVGYCFNYYEFEQDISNRLTNEEWKERVYSNEDMEDLKPFWAQNISF</sequence>
<dbReference type="SMART" id="SM01325">
    <property type="entry name" value="DUF3160"/>
    <property type="match status" value="1"/>
</dbReference>
<dbReference type="EMBL" id="AGDY01000004">
    <property type="protein sequence ID" value="EMB23797.1"/>
    <property type="molecule type" value="Genomic_DNA"/>
</dbReference>
<feature type="chain" id="PRO_5002508487" description="Lipoprotein" evidence="1">
    <location>
        <begin position="26"/>
        <end position="932"/>
    </location>
</feature>
<organism evidence="2">
    <name type="scientific">Treponema denticola OTK</name>
    <dbReference type="NCBI Taxonomy" id="999434"/>
    <lineage>
        <taxon>Bacteria</taxon>
        <taxon>Pseudomonadati</taxon>
        <taxon>Spirochaetota</taxon>
        <taxon>Spirochaetia</taxon>
        <taxon>Spirochaetales</taxon>
        <taxon>Treponemataceae</taxon>
        <taxon>Treponema</taxon>
    </lineage>
</organism>
<reference evidence="2" key="1">
    <citation type="submission" date="2012-01" db="EMBL/GenBank/DDBJ databases">
        <title>The Genome Sequence of Treponema denticola OTK.</title>
        <authorList>
            <consortium name="The Broad Institute Genome Sequencing Platform"/>
            <person name="Earl A."/>
            <person name="Ward D."/>
            <person name="Feldgarden M."/>
            <person name="Gevers D."/>
            <person name="Blanton J.M."/>
            <person name="Fenno C.J."/>
            <person name="Baranova O.V."/>
            <person name="Mathney J."/>
            <person name="Dewhirst F.E."/>
            <person name="Izard J."/>
            <person name="Young S.K."/>
            <person name="Zeng Q."/>
            <person name="Gargeya S."/>
            <person name="Fitzgerald M."/>
            <person name="Haas B."/>
            <person name="Abouelleil A."/>
            <person name="Alvarado L."/>
            <person name="Arachchi H.M."/>
            <person name="Berlin A."/>
            <person name="Chapman S.B."/>
            <person name="Gearin G."/>
            <person name="Goldberg J."/>
            <person name="Griggs A."/>
            <person name="Gujja S."/>
            <person name="Hansen M."/>
            <person name="Heiman D."/>
            <person name="Howarth C."/>
            <person name="Larimer J."/>
            <person name="Lui A."/>
            <person name="MacDonald P.J.P."/>
            <person name="McCowen C."/>
            <person name="Montmayeur A."/>
            <person name="Murphy C."/>
            <person name="Neiman D."/>
            <person name="Pearson M."/>
            <person name="Priest M."/>
            <person name="Roberts A."/>
            <person name="Saif S."/>
            <person name="Shea T."/>
            <person name="Sisk P."/>
            <person name="Stolte C."/>
            <person name="Sykes S."/>
            <person name="Wortman J."/>
            <person name="Nusbaum C."/>
            <person name="Birren B."/>
        </authorList>
    </citation>
    <scope>NUCLEOTIDE SEQUENCE [LARGE SCALE GENOMIC DNA]</scope>
    <source>
        <strain evidence="2">OTK</strain>
    </source>
</reference>
<feature type="signal peptide" evidence="1">
    <location>
        <begin position="1"/>
        <end position="25"/>
    </location>
</feature>